<evidence type="ECO:0000313" key="3">
    <source>
        <dbReference type="Proteomes" id="UP000118426"/>
    </source>
</evidence>
<accession>K7PBD2</accession>
<dbReference type="KEGG" id="vg:14011227"/>
<dbReference type="GeneID" id="14011227"/>
<gene>
    <name evidence="2" type="ORF">CyHV1_ORF77</name>
</gene>
<dbReference type="RefSeq" id="YP_007003740.1">
    <property type="nucleotide sequence ID" value="NC_019491.1"/>
</dbReference>
<dbReference type="EMBL" id="JQ815363">
    <property type="protein sequence ID" value="AFJ20374.1"/>
    <property type="molecule type" value="Genomic_DNA"/>
</dbReference>
<dbReference type="OrthoDB" id="16751at10239"/>
<feature type="region of interest" description="Disordered" evidence="1">
    <location>
        <begin position="241"/>
        <end position="267"/>
    </location>
</feature>
<keyword evidence="3" id="KW-1185">Reference proteome</keyword>
<sequence>MGSYISAGLMPFVPYQPSPPTAHPVQPPPQAQIAVVEAVAEKVAPPSPPKPQPPKKLFSVHGRHLPRTIFDSKTFKRDRCYVVHRDRQDQDFDYTVYELPKCTVPAHPNRETIAFVNRTNSEIINISDMGNLCPQEMQFLISINTHYRNKMWAGDSARMVSPLTQNCLHVIYGVTHLCGSLLRSLGEQHFYTYDPLSKSLTVHLHKNPDTTEEEADQHTEAVGHSLGSNYTVRRTDLVLGTRGGYGPASKKQTPHRQTPYRLRQERA</sequence>
<evidence type="ECO:0000256" key="1">
    <source>
        <dbReference type="SAM" id="MobiDB-lite"/>
    </source>
</evidence>
<proteinExistence type="predicted"/>
<name>K7PBD2_9VIRU</name>
<evidence type="ECO:0000313" key="2">
    <source>
        <dbReference type="EMBL" id="AFJ20374.1"/>
    </source>
</evidence>
<dbReference type="Proteomes" id="UP000118426">
    <property type="component" value="Segment"/>
</dbReference>
<protein>
    <submittedName>
        <fullName evidence="2">Protein ORF77</fullName>
    </submittedName>
</protein>
<reference evidence="2 3" key="1">
    <citation type="journal article" date="2013" name="J. Virol.">
        <title>Comparative genomics of carp herpesviruses.</title>
        <authorList>
            <person name="Davison A.J."/>
            <person name="Kurobe T."/>
            <person name="Gatherer D."/>
            <person name="Cunningham C."/>
            <person name="Korf I."/>
            <person name="Fukuda H."/>
            <person name="Hedrick R.P."/>
            <person name="Waltzek T.B."/>
        </authorList>
    </citation>
    <scope>NUCLEOTIDE SEQUENCE [LARGE SCALE GENOMIC DNA]</scope>
    <source>
        <strain evidence="2">NG-J1</strain>
    </source>
</reference>
<organism evidence="2 3">
    <name type="scientific">Cyprinid herpesvirus 1</name>
    <dbReference type="NCBI Taxonomy" id="317858"/>
    <lineage>
        <taxon>Viruses</taxon>
        <taxon>Duplodnaviria</taxon>
        <taxon>Heunggongvirae</taxon>
        <taxon>Peploviricota</taxon>
        <taxon>Herviviricetes</taxon>
        <taxon>Herpesvirales</taxon>
        <taxon>Alloherpesviridae</taxon>
        <taxon>Cyvirus</taxon>
        <taxon>Cyvirus cyprinidallo1</taxon>
    </lineage>
</organism>